<keyword evidence="3" id="KW-0732">Signal</keyword>
<evidence type="ECO:0000256" key="2">
    <source>
        <dbReference type="ARBA" id="ARBA00007639"/>
    </source>
</evidence>
<name>A0A917E756_9HYPH</name>
<dbReference type="Pfam" id="PF13407">
    <property type="entry name" value="Peripla_BP_4"/>
    <property type="match status" value="1"/>
</dbReference>
<dbReference type="GO" id="GO:0030313">
    <property type="term" value="C:cell envelope"/>
    <property type="evidence" value="ECO:0007669"/>
    <property type="project" value="UniProtKB-SubCell"/>
</dbReference>
<protein>
    <submittedName>
        <fullName evidence="5">Sugar ABC transporter</fullName>
    </submittedName>
</protein>
<comment type="caution">
    <text evidence="5">The sequence shown here is derived from an EMBL/GenBank/DDBJ whole genome shotgun (WGS) entry which is preliminary data.</text>
</comment>
<evidence type="ECO:0000256" key="3">
    <source>
        <dbReference type="ARBA" id="ARBA00022729"/>
    </source>
</evidence>
<proteinExistence type="inferred from homology"/>
<comment type="similarity">
    <text evidence="2">Belongs to the bacterial solute-binding protein 2 family.</text>
</comment>
<evidence type="ECO:0000256" key="1">
    <source>
        <dbReference type="ARBA" id="ARBA00004196"/>
    </source>
</evidence>
<gene>
    <name evidence="5" type="primary">frcB</name>
    <name evidence="5" type="ORF">GCM10011390_33160</name>
</gene>
<evidence type="ECO:0000259" key="4">
    <source>
        <dbReference type="Pfam" id="PF13407"/>
    </source>
</evidence>
<dbReference type="InterPro" id="IPR028082">
    <property type="entry name" value="Peripla_BP_I"/>
</dbReference>
<dbReference type="GO" id="GO:0030246">
    <property type="term" value="F:carbohydrate binding"/>
    <property type="evidence" value="ECO:0007669"/>
    <property type="project" value="UniProtKB-ARBA"/>
</dbReference>
<comment type="subcellular location">
    <subcellularLocation>
        <location evidence="1">Cell envelope</location>
    </subcellularLocation>
</comment>
<keyword evidence="6" id="KW-1185">Reference proteome</keyword>
<dbReference type="PANTHER" id="PTHR46847:SF1">
    <property type="entry name" value="D-ALLOSE-BINDING PERIPLASMIC PROTEIN-RELATED"/>
    <property type="match status" value="1"/>
</dbReference>
<accession>A0A917E756</accession>
<evidence type="ECO:0000313" key="6">
    <source>
        <dbReference type="Proteomes" id="UP000644699"/>
    </source>
</evidence>
<reference evidence="5" key="1">
    <citation type="journal article" date="2014" name="Int. J. Syst. Evol. Microbiol.">
        <title>Complete genome sequence of Corynebacterium casei LMG S-19264T (=DSM 44701T), isolated from a smear-ripened cheese.</title>
        <authorList>
            <consortium name="US DOE Joint Genome Institute (JGI-PGF)"/>
            <person name="Walter F."/>
            <person name="Albersmeier A."/>
            <person name="Kalinowski J."/>
            <person name="Ruckert C."/>
        </authorList>
    </citation>
    <scope>NUCLEOTIDE SEQUENCE</scope>
    <source>
        <strain evidence="5">CGMCC 1.15367</strain>
    </source>
</reference>
<dbReference type="InterPro" id="IPR025997">
    <property type="entry name" value="SBP_2_dom"/>
</dbReference>
<feature type="domain" description="Periplasmic binding protein" evidence="4">
    <location>
        <begin position="44"/>
        <end position="315"/>
    </location>
</feature>
<dbReference type="EMBL" id="BMIQ01000005">
    <property type="protein sequence ID" value="GGE11428.1"/>
    <property type="molecule type" value="Genomic_DNA"/>
</dbReference>
<dbReference type="PANTHER" id="PTHR46847">
    <property type="entry name" value="D-ALLOSE-BINDING PERIPLASMIC PROTEIN-RELATED"/>
    <property type="match status" value="1"/>
</dbReference>
<sequence length="355" mass="36772">MTDLLDAARKGAPRRLRALAYAGTVLALGLCGPTASAFAEDILIGVVTKTEANPFFAKIREGATAKAKEIGGVTIQSYAGKFDGDNDSQVTAVENLVSAGAKGILLVPSDSKGIVPAVEQARKAGVYVVTLDTPLDPPDAADATLATDNFKAGEMIGAWAAKTLGDTSKAKVAFLDALENQPTVDAARDQGFMKGFGIDPKDTSRYLDEDDARIVGHQWGKGSEEGGRTGMETLLQKDPETNVVYTINEPTAAGAYEALKAMGKEGATLLTSVDGGCPGVQNVKAGVIGATAMQFPLNMATLGVQAIVDHVKSGKTVAPTPGLAFFDTGVKLVTDKPVDGLPSITSDEALKLCWG</sequence>
<dbReference type="Gene3D" id="3.40.50.2300">
    <property type="match status" value="2"/>
</dbReference>
<dbReference type="Proteomes" id="UP000644699">
    <property type="component" value="Unassembled WGS sequence"/>
</dbReference>
<evidence type="ECO:0000313" key="5">
    <source>
        <dbReference type="EMBL" id="GGE11428.1"/>
    </source>
</evidence>
<reference evidence="5" key="2">
    <citation type="submission" date="2020-09" db="EMBL/GenBank/DDBJ databases">
        <authorList>
            <person name="Sun Q."/>
            <person name="Zhou Y."/>
        </authorList>
    </citation>
    <scope>NUCLEOTIDE SEQUENCE</scope>
    <source>
        <strain evidence="5">CGMCC 1.15367</strain>
    </source>
</reference>
<dbReference type="SUPFAM" id="SSF53822">
    <property type="entry name" value="Periplasmic binding protein-like I"/>
    <property type="match status" value="1"/>
</dbReference>
<organism evidence="5 6">
    <name type="scientific">Aureimonas endophytica</name>
    <dbReference type="NCBI Taxonomy" id="2027858"/>
    <lineage>
        <taxon>Bacteria</taxon>
        <taxon>Pseudomonadati</taxon>
        <taxon>Pseudomonadota</taxon>
        <taxon>Alphaproteobacteria</taxon>
        <taxon>Hyphomicrobiales</taxon>
        <taxon>Aurantimonadaceae</taxon>
        <taxon>Aureimonas</taxon>
    </lineage>
</organism>
<dbReference type="AlphaFoldDB" id="A0A917E756"/>